<evidence type="ECO:0000256" key="1">
    <source>
        <dbReference type="SAM" id="MobiDB-lite"/>
    </source>
</evidence>
<dbReference type="GeneTree" id="ENSGT00960000190016"/>
<dbReference type="Proteomes" id="UP000001519">
    <property type="component" value="Chromosome 7"/>
</dbReference>
<feature type="region of interest" description="Disordered" evidence="1">
    <location>
        <begin position="111"/>
        <end position="136"/>
    </location>
</feature>
<reference evidence="2 3" key="2">
    <citation type="journal article" date="2012" name="Nature">
        <title>Insights into hominid evolution from the gorilla genome sequence.</title>
        <authorList>
            <person name="Scally A."/>
            <person name="Dutheil J.Y."/>
            <person name="Hillier L.W."/>
            <person name="Jordan G.E."/>
            <person name="Goodhead I."/>
            <person name="Herrero J."/>
            <person name="Hobolth A."/>
            <person name="Lappalainen T."/>
            <person name="Mailund T."/>
            <person name="Marques-Bonet T."/>
            <person name="McCarthy S."/>
            <person name="Montgomery S.H."/>
            <person name="Schwalie P.C."/>
            <person name="Tang Y.A."/>
            <person name="Ward M.C."/>
            <person name="Xue Y."/>
            <person name="Yngvadottir B."/>
            <person name="Alkan C."/>
            <person name="Andersen L.N."/>
            <person name="Ayub Q."/>
            <person name="Ball E.V."/>
            <person name="Beal K."/>
            <person name="Bradley B.J."/>
            <person name="Chen Y."/>
            <person name="Clee C.M."/>
            <person name="Fitzgerald S."/>
            <person name="Graves T.A."/>
            <person name="Gu Y."/>
            <person name="Heath P."/>
            <person name="Heger A."/>
            <person name="Karakoc E."/>
            <person name="Kolb-Kokocinski A."/>
            <person name="Laird G.K."/>
            <person name="Lunter G."/>
            <person name="Meader S."/>
            <person name="Mort M."/>
            <person name="Mullikin J.C."/>
            <person name="Munch K."/>
            <person name="O'Connor T.D."/>
            <person name="Phillips A.D."/>
            <person name="Prado-Martinez J."/>
            <person name="Rogers A.S."/>
            <person name="Sajjadian S."/>
            <person name="Schmidt D."/>
            <person name="Shaw K."/>
            <person name="Simpson J.T."/>
            <person name="Stenson P.D."/>
            <person name="Turner D.J."/>
            <person name="Vigilant L."/>
            <person name="Vilella A.J."/>
            <person name="Whitener W."/>
            <person name="Zhu B."/>
            <person name="Cooper D.N."/>
            <person name="de Jong P."/>
            <person name="Dermitzakis E.T."/>
            <person name="Eichler E.E."/>
            <person name="Flicek P."/>
            <person name="Goldman N."/>
            <person name="Mundy N.I."/>
            <person name="Ning Z."/>
            <person name="Odom D.T."/>
            <person name="Ponting C.P."/>
            <person name="Quail M.A."/>
            <person name="Ryder O.A."/>
            <person name="Searle S.M."/>
            <person name="Warren W.C."/>
            <person name="Wilson R.K."/>
            <person name="Schierup M.H."/>
            <person name="Rogers J."/>
            <person name="Tyler-Smith C."/>
            <person name="Durbin R."/>
        </authorList>
    </citation>
    <scope>NUCLEOTIDE SEQUENCE [LARGE SCALE GENOMIC DNA]</scope>
</reference>
<evidence type="ECO:0000313" key="3">
    <source>
        <dbReference type="Proteomes" id="UP000001519"/>
    </source>
</evidence>
<dbReference type="Ensembl" id="ENSGGOT00000055981.1">
    <property type="protein sequence ID" value="ENSGGOP00000050510.1"/>
    <property type="gene ID" value="ENSGGOG00000043418.1"/>
</dbReference>
<protein>
    <submittedName>
        <fullName evidence="2">Uncharacterized protein</fullName>
    </submittedName>
</protein>
<organism evidence="2 3">
    <name type="scientific">Gorilla gorilla gorilla</name>
    <name type="common">Western lowland gorilla</name>
    <dbReference type="NCBI Taxonomy" id="9595"/>
    <lineage>
        <taxon>Eukaryota</taxon>
        <taxon>Metazoa</taxon>
        <taxon>Chordata</taxon>
        <taxon>Craniata</taxon>
        <taxon>Vertebrata</taxon>
        <taxon>Euteleostomi</taxon>
        <taxon>Mammalia</taxon>
        <taxon>Eutheria</taxon>
        <taxon>Euarchontoglires</taxon>
        <taxon>Primates</taxon>
        <taxon>Haplorrhini</taxon>
        <taxon>Catarrhini</taxon>
        <taxon>Hominidae</taxon>
        <taxon>Gorilla</taxon>
    </lineage>
</organism>
<keyword evidence="3" id="KW-1185">Reference proteome</keyword>
<sequence length="136" mass="15218">MGIGVSLLLQFSLTPGGYQSVGRSRRCSRGSIPRNIPKRSWKKPHPQLCSLQGSSVSVCPASQSCCAARMWHRKQQTQGEGSIRHCREQWPHFLQRKNRCWNVVAGAPWPRARPSPDSFLGPPRSHPRPWGRSPAG</sequence>
<evidence type="ECO:0000313" key="2">
    <source>
        <dbReference type="Ensembl" id="ENSGGOP00000050510.1"/>
    </source>
</evidence>
<proteinExistence type="predicted"/>
<reference evidence="3" key="1">
    <citation type="submission" date="2011-05" db="EMBL/GenBank/DDBJ databases">
        <title>Insights into the evolution of the great apes provided by the gorilla genome.</title>
        <authorList>
            <person name="Scally A."/>
        </authorList>
    </citation>
    <scope>NUCLEOTIDE SEQUENCE [LARGE SCALE GENOMIC DNA]</scope>
</reference>
<dbReference type="AlphaFoldDB" id="A0A2I2ZTC9"/>
<name>A0A2I2ZTC9_GORGO</name>
<reference evidence="2" key="4">
    <citation type="submission" date="2025-09" db="UniProtKB">
        <authorList>
            <consortium name="Ensembl"/>
        </authorList>
    </citation>
    <scope>IDENTIFICATION</scope>
</reference>
<accession>A0A2I2ZTC9</accession>
<dbReference type="EMBL" id="CABD030055938">
    <property type="status" value="NOT_ANNOTATED_CDS"/>
    <property type="molecule type" value="Genomic_DNA"/>
</dbReference>
<reference evidence="2" key="3">
    <citation type="submission" date="2025-08" db="UniProtKB">
        <authorList>
            <consortium name="Ensembl"/>
        </authorList>
    </citation>
    <scope>IDENTIFICATION</scope>
</reference>
<dbReference type="Bgee" id="ENSGGOG00000043418">
    <property type="expression patterns" value="Expressed in cerebellum and 5 other cell types or tissues"/>
</dbReference>